<protein>
    <submittedName>
        <fullName evidence="5">Sugar ABC transporter ATP-binding protein</fullName>
    </submittedName>
</protein>
<dbReference type="InterPro" id="IPR027417">
    <property type="entry name" value="P-loop_NTPase"/>
</dbReference>
<evidence type="ECO:0000256" key="3">
    <source>
        <dbReference type="ARBA" id="ARBA00022840"/>
    </source>
</evidence>
<proteinExistence type="inferred from homology"/>
<keyword evidence="6" id="KW-1185">Reference proteome</keyword>
<gene>
    <name evidence="5" type="ORF">ACFQ2J_17900</name>
</gene>
<comment type="caution">
    <text evidence="5">The sequence shown here is derived from an EMBL/GenBank/DDBJ whole genome shotgun (WGS) entry which is preliminary data.</text>
</comment>
<accession>A0ABW3L8I0</accession>
<dbReference type="CDD" id="cd03215">
    <property type="entry name" value="ABC_Carb_Monos_II"/>
    <property type="match status" value="1"/>
</dbReference>
<feature type="domain" description="ABC transporter" evidence="4">
    <location>
        <begin position="252"/>
        <end position="495"/>
    </location>
</feature>
<feature type="domain" description="ABC transporter" evidence="4">
    <location>
        <begin position="10"/>
        <end position="239"/>
    </location>
</feature>
<keyword evidence="3 5" id="KW-0067">ATP-binding</keyword>
<organism evidence="5 6">
    <name type="scientific">Thalassobacillus hwangdonensis</name>
    <dbReference type="NCBI Taxonomy" id="546108"/>
    <lineage>
        <taxon>Bacteria</taxon>
        <taxon>Bacillati</taxon>
        <taxon>Bacillota</taxon>
        <taxon>Bacilli</taxon>
        <taxon>Bacillales</taxon>
        <taxon>Bacillaceae</taxon>
        <taxon>Thalassobacillus</taxon>
    </lineage>
</organism>
<name>A0ABW3L8I0_9BACI</name>
<dbReference type="PANTHER" id="PTHR43790">
    <property type="entry name" value="CARBOHYDRATE TRANSPORT ATP-BINDING PROTEIN MG119-RELATED"/>
    <property type="match status" value="1"/>
</dbReference>
<dbReference type="Pfam" id="PF00005">
    <property type="entry name" value="ABC_tran"/>
    <property type="match status" value="2"/>
</dbReference>
<comment type="similarity">
    <text evidence="1">Belongs to the ABC transporter superfamily. AI-2 autoinducer porter (TC 3.A.1.2.8) family.</text>
</comment>
<dbReference type="InterPro" id="IPR050107">
    <property type="entry name" value="ABC_carbohydrate_import_ATPase"/>
</dbReference>
<evidence type="ECO:0000259" key="4">
    <source>
        <dbReference type="PROSITE" id="PS50893"/>
    </source>
</evidence>
<dbReference type="InterPro" id="IPR003593">
    <property type="entry name" value="AAA+_ATPase"/>
</dbReference>
<evidence type="ECO:0000256" key="2">
    <source>
        <dbReference type="ARBA" id="ARBA00022741"/>
    </source>
</evidence>
<keyword evidence="2" id="KW-0547">Nucleotide-binding</keyword>
<dbReference type="EMBL" id="JBHTKL010000006">
    <property type="protein sequence ID" value="MFD1021068.1"/>
    <property type="molecule type" value="Genomic_DNA"/>
</dbReference>
<dbReference type="PANTHER" id="PTHR43790:SF2">
    <property type="entry name" value="AUTOINDUCER 2 IMPORT ATP-BINDING PROTEIN LSRA"/>
    <property type="match status" value="1"/>
</dbReference>
<reference evidence="6" key="1">
    <citation type="journal article" date="2019" name="Int. J. Syst. Evol. Microbiol.">
        <title>The Global Catalogue of Microorganisms (GCM) 10K type strain sequencing project: providing services to taxonomists for standard genome sequencing and annotation.</title>
        <authorList>
            <consortium name="The Broad Institute Genomics Platform"/>
            <consortium name="The Broad Institute Genome Sequencing Center for Infectious Disease"/>
            <person name="Wu L."/>
            <person name="Ma J."/>
        </authorList>
    </citation>
    <scope>NUCLEOTIDE SEQUENCE [LARGE SCALE GENOMIC DNA]</scope>
    <source>
        <strain evidence="6">CCUG 56607</strain>
    </source>
</reference>
<sequence>MVMGTSNNLVKLQAIKKSFNRNAVLKGVSLELNEGEVVSIIGGNGAGKSTLMKILTGVYKADAGTIEVNGERLDKYNPSSAHEKGIYLVPQEPLLFPNMTVEQNLTIGVSQSRQEVKDKTRKLMEELGWSLDLNRLAISLTIAEQQQLEIIKGLLREAKVLILDEPTSALTFSETESLFKVIEKLKAAKVGIFYITHRLDEIFRIATHAVILRDGKITLEGNVTEFTKDMLIQGLLPEGNKAYKDTFTKKLLKYEEENPLLKVRNLSGDGFENISFDVYRGEVVGLVGLVGAGRTEIAEAIYGINHTKSGQIFFDDEEITNHSIDDCVKKGIAYIPEDRFLHGIFSISSVRNNITAQVIKRKGFFTNKKEEDQIATAYIEKLSIKISSLTEEIKSLSGGNQQKSVIARVLSTNPQLIIMDEPTRGIDAAARSDIYSIITVLKEQGYSILLISSDLEEIERISDRMYGIYRGTCNAYLSNDEVNSANVMKVAFGTYEGSDPYAKS</sequence>
<dbReference type="CDD" id="cd03216">
    <property type="entry name" value="ABC_Carb_Monos_I"/>
    <property type="match status" value="1"/>
</dbReference>
<dbReference type="PROSITE" id="PS50893">
    <property type="entry name" value="ABC_TRANSPORTER_2"/>
    <property type="match status" value="2"/>
</dbReference>
<dbReference type="InterPro" id="IPR003439">
    <property type="entry name" value="ABC_transporter-like_ATP-bd"/>
</dbReference>
<evidence type="ECO:0000313" key="6">
    <source>
        <dbReference type="Proteomes" id="UP001596990"/>
    </source>
</evidence>
<dbReference type="Proteomes" id="UP001596990">
    <property type="component" value="Unassembled WGS sequence"/>
</dbReference>
<evidence type="ECO:0000256" key="1">
    <source>
        <dbReference type="ARBA" id="ARBA00009404"/>
    </source>
</evidence>
<dbReference type="RefSeq" id="WP_386063843.1">
    <property type="nucleotide sequence ID" value="NZ_JBHTKL010000006.1"/>
</dbReference>
<evidence type="ECO:0000313" key="5">
    <source>
        <dbReference type="EMBL" id="MFD1021068.1"/>
    </source>
</evidence>
<dbReference type="SMART" id="SM00382">
    <property type="entry name" value="AAA"/>
    <property type="match status" value="2"/>
</dbReference>
<dbReference type="GO" id="GO:0005524">
    <property type="term" value="F:ATP binding"/>
    <property type="evidence" value="ECO:0007669"/>
    <property type="project" value="UniProtKB-KW"/>
</dbReference>
<dbReference type="Gene3D" id="3.40.50.300">
    <property type="entry name" value="P-loop containing nucleotide triphosphate hydrolases"/>
    <property type="match status" value="2"/>
</dbReference>
<dbReference type="SUPFAM" id="SSF52540">
    <property type="entry name" value="P-loop containing nucleoside triphosphate hydrolases"/>
    <property type="match status" value="2"/>
</dbReference>